<evidence type="ECO:0000313" key="1">
    <source>
        <dbReference type="EMBL" id="CAD7232972.1"/>
    </source>
</evidence>
<organism evidence="1">
    <name type="scientific">Cyprideis torosa</name>
    <dbReference type="NCBI Taxonomy" id="163714"/>
    <lineage>
        <taxon>Eukaryota</taxon>
        <taxon>Metazoa</taxon>
        <taxon>Ecdysozoa</taxon>
        <taxon>Arthropoda</taxon>
        <taxon>Crustacea</taxon>
        <taxon>Oligostraca</taxon>
        <taxon>Ostracoda</taxon>
        <taxon>Podocopa</taxon>
        <taxon>Podocopida</taxon>
        <taxon>Cytherocopina</taxon>
        <taxon>Cytheroidea</taxon>
        <taxon>Cytherideidae</taxon>
        <taxon>Cyprideis</taxon>
    </lineage>
</organism>
<gene>
    <name evidence="1" type="ORF">CTOB1V02_LOCUS10797</name>
</gene>
<proteinExistence type="predicted"/>
<dbReference type="AlphaFoldDB" id="A0A7R8ZSN8"/>
<sequence>MSFQLEGRSGMEELKERSPNCMPCSTGMWKMIVFHLAVFDSAFCVVEAVSLGITLSHHNPNVPDGFAVAEISNVALSLVLTLFSSFALIYAVCYEYKVLYIPYIFVKVVRIVFLVILNSAKLNYLISGGPVYEPSPSSSIRNTTPTNIRMESKSGMESYIQRIPDAVEWVARDPQSDFMLSVVSTAALAILSYIYEVFALVWVSLALKYQESPWWGEETTTIGGAPKQMKHVRSLRDLDAKYQRLRRDD</sequence>
<protein>
    <submittedName>
        <fullName evidence="1">Uncharacterized protein</fullName>
    </submittedName>
</protein>
<name>A0A7R8ZSN8_9CRUS</name>
<reference evidence="1" key="1">
    <citation type="submission" date="2020-11" db="EMBL/GenBank/DDBJ databases">
        <authorList>
            <person name="Tran Van P."/>
        </authorList>
    </citation>
    <scope>NUCLEOTIDE SEQUENCE</scope>
</reference>
<accession>A0A7R8ZSN8</accession>
<dbReference type="EMBL" id="OB665426">
    <property type="protein sequence ID" value="CAD7232972.1"/>
    <property type="molecule type" value="Genomic_DNA"/>
</dbReference>